<accession>A0A699IBW8</accession>
<evidence type="ECO:0000313" key="4">
    <source>
        <dbReference type="EMBL" id="GEZ38552.1"/>
    </source>
</evidence>
<gene>
    <name evidence="4" type="ORF">Tci_510525</name>
</gene>
<dbReference type="SMART" id="SM00343">
    <property type="entry name" value="ZnF_C2HC"/>
    <property type="match status" value="2"/>
</dbReference>
<feature type="domain" description="CCHC-type" evidence="3">
    <location>
        <begin position="22"/>
        <end position="37"/>
    </location>
</feature>
<sequence length="554" mass="61952">QEGILEKKGHASMGFDMSKVECYNCYRNGHFARECRSPKDTRRNGTAEPQRRNVPVETSTSNALVLQCDSVYSYDWSFQAEEEPTNYALMEFTSSSSSSSDNETDESFPVCPIYDRYQLGYGYHVVPPPYTGTFMPPKPDLVFHDAPNVNEIDHTACNVELSPIKPDKDLYSVKTFETSILAANHKTTIPKPKSNGNRRNRKACFVCKSLDHLIKDCDFYEKAMAQTPARNHVERGNHQQYARTTLLNPQRHVVSTEVLTKSKFVPITAARLVTTDVLNTHVTRPRQAKLVAPLVNAVQGNWGNRQHALKDKGVIDSGCSRNMTGNMSYLSNFKELNGRYVSFGGNPKGGKISGKGKFDEKVDEAFLVGYSVSGKAFRVFNSRNRIVQETLHINFLENKLNVISSGPTWLFDIDTLTKTMNYQPVTAGNQSNPSAGVQEQFNAEKAGEESVQQYMLFPVWSSGSKNTQNTDDDGAFRGKKPEFEVRKPKSEVYVSPSSSAQTKKHDDKTKREAKGKSHVESITGYRNLSAEFEDFFDNSTNEVNAADSLVLVVG</sequence>
<feature type="compositionally biased region" description="Basic and acidic residues" evidence="2">
    <location>
        <begin position="474"/>
        <end position="490"/>
    </location>
</feature>
<dbReference type="GO" id="GO:0003676">
    <property type="term" value="F:nucleic acid binding"/>
    <property type="evidence" value="ECO:0007669"/>
    <property type="project" value="InterPro"/>
</dbReference>
<feature type="non-terminal residue" evidence="4">
    <location>
        <position position="1"/>
    </location>
</feature>
<evidence type="ECO:0000256" key="1">
    <source>
        <dbReference type="PROSITE-ProRule" id="PRU00047"/>
    </source>
</evidence>
<dbReference type="InterPro" id="IPR001878">
    <property type="entry name" value="Znf_CCHC"/>
</dbReference>
<dbReference type="Gene3D" id="4.10.60.10">
    <property type="entry name" value="Zinc finger, CCHC-type"/>
    <property type="match status" value="1"/>
</dbReference>
<feature type="compositionally biased region" description="Basic and acidic residues" evidence="2">
    <location>
        <begin position="503"/>
        <end position="519"/>
    </location>
</feature>
<organism evidence="4">
    <name type="scientific">Tanacetum cinerariifolium</name>
    <name type="common">Dalmatian daisy</name>
    <name type="synonym">Chrysanthemum cinerariifolium</name>
    <dbReference type="NCBI Taxonomy" id="118510"/>
    <lineage>
        <taxon>Eukaryota</taxon>
        <taxon>Viridiplantae</taxon>
        <taxon>Streptophyta</taxon>
        <taxon>Embryophyta</taxon>
        <taxon>Tracheophyta</taxon>
        <taxon>Spermatophyta</taxon>
        <taxon>Magnoliopsida</taxon>
        <taxon>eudicotyledons</taxon>
        <taxon>Gunneridae</taxon>
        <taxon>Pentapetalae</taxon>
        <taxon>asterids</taxon>
        <taxon>campanulids</taxon>
        <taxon>Asterales</taxon>
        <taxon>Asteraceae</taxon>
        <taxon>Asteroideae</taxon>
        <taxon>Anthemideae</taxon>
        <taxon>Anthemidinae</taxon>
        <taxon>Tanacetum</taxon>
    </lineage>
</organism>
<keyword evidence="1" id="KW-0863">Zinc-finger</keyword>
<feature type="region of interest" description="Disordered" evidence="2">
    <location>
        <begin position="462"/>
        <end position="523"/>
    </location>
</feature>
<dbReference type="Pfam" id="PF25597">
    <property type="entry name" value="SH3_retrovirus"/>
    <property type="match status" value="1"/>
</dbReference>
<reference evidence="4" key="1">
    <citation type="journal article" date="2019" name="Sci. Rep.">
        <title>Draft genome of Tanacetum cinerariifolium, the natural source of mosquito coil.</title>
        <authorList>
            <person name="Yamashiro T."/>
            <person name="Shiraishi A."/>
            <person name="Satake H."/>
            <person name="Nakayama K."/>
        </authorList>
    </citation>
    <scope>NUCLEOTIDE SEQUENCE</scope>
</reference>
<name>A0A699IBW8_TANCI</name>
<feature type="region of interest" description="Disordered" evidence="2">
    <location>
        <begin position="36"/>
        <end position="58"/>
    </location>
</feature>
<dbReference type="EMBL" id="BKCJ010272582">
    <property type="protein sequence ID" value="GEZ38552.1"/>
    <property type="molecule type" value="Genomic_DNA"/>
</dbReference>
<dbReference type="PROSITE" id="PS50158">
    <property type="entry name" value="ZF_CCHC"/>
    <property type="match status" value="1"/>
</dbReference>
<keyword evidence="1" id="KW-0479">Metal-binding</keyword>
<protein>
    <recommendedName>
        <fullName evidence="3">CCHC-type domain-containing protein</fullName>
    </recommendedName>
</protein>
<dbReference type="InterPro" id="IPR057670">
    <property type="entry name" value="SH3_retrovirus"/>
</dbReference>
<dbReference type="InterPro" id="IPR036875">
    <property type="entry name" value="Znf_CCHC_sf"/>
</dbReference>
<dbReference type="GO" id="GO:0008270">
    <property type="term" value="F:zinc ion binding"/>
    <property type="evidence" value="ECO:0007669"/>
    <property type="project" value="UniProtKB-KW"/>
</dbReference>
<proteinExistence type="predicted"/>
<evidence type="ECO:0000259" key="3">
    <source>
        <dbReference type="PROSITE" id="PS50158"/>
    </source>
</evidence>
<keyword evidence="1" id="KW-0862">Zinc</keyword>
<feature type="compositionally biased region" description="Basic and acidic residues" evidence="2">
    <location>
        <begin position="36"/>
        <end position="51"/>
    </location>
</feature>
<dbReference type="Pfam" id="PF00098">
    <property type="entry name" value="zf-CCHC"/>
    <property type="match status" value="1"/>
</dbReference>
<dbReference type="SUPFAM" id="SSF57756">
    <property type="entry name" value="Retrovirus zinc finger-like domains"/>
    <property type="match status" value="1"/>
</dbReference>
<dbReference type="AlphaFoldDB" id="A0A699IBW8"/>
<evidence type="ECO:0000256" key="2">
    <source>
        <dbReference type="SAM" id="MobiDB-lite"/>
    </source>
</evidence>
<comment type="caution">
    <text evidence="4">The sequence shown here is derived from an EMBL/GenBank/DDBJ whole genome shotgun (WGS) entry which is preliminary data.</text>
</comment>